<reference evidence="1" key="1">
    <citation type="submission" date="2021-07" db="EMBL/GenBank/DDBJ databases">
        <authorList>
            <person name="Durling M."/>
        </authorList>
    </citation>
    <scope>NUCLEOTIDE SEQUENCE</scope>
</reference>
<protein>
    <submittedName>
        <fullName evidence="1">Uncharacterized protein</fullName>
    </submittedName>
</protein>
<accession>A0A9N9LJQ8</accession>
<sequence>MQEDKIVNYLQQLEFQNPCENEALDKRINAGSHETSGAEQDIGKIQRTMAFRSGSLTLAQKMR</sequence>
<evidence type="ECO:0000313" key="1">
    <source>
        <dbReference type="EMBL" id="CAG8973841.1"/>
    </source>
</evidence>
<comment type="caution">
    <text evidence="1">The sequence shown here is derived from an EMBL/GenBank/DDBJ whole genome shotgun (WGS) entry which is preliminary data.</text>
</comment>
<dbReference type="AlphaFoldDB" id="A0A9N9LJQ8"/>
<gene>
    <name evidence="1" type="ORF">HYALB_00005586</name>
</gene>
<name>A0A9N9LJQ8_9HELO</name>
<organism evidence="1 2">
    <name type="scientific">Hymenoscyphus albidus</name>
    <dbReference type="NCBI Taxonomy" id="595503"/>
    <lineage>
        <taxon>Eukaryota</taxon>
        <taxon>Fungi</taxon>
        <taxon>Dikarya</taxon>
        <taxon>Ascomycota</taxon>
        <taxon>Pezizomycotina</taxon>
        <taxon>Leotiomycetes</taxon>
        <taxon>Helotiales</taxon>
        <taxon>Helotiaceae</taxon>
        <taxon>Hymenoscyphus</taxon>
    </lineage>
</organism>
<proteinExistence type="predicted"/>
<dbReference type="EMBL" id="CAJVRM010000081">
    <property type="protein sequence ID" value="CAG8973841.1"/>
    <property type="molecule type" value="Genomic_DNA"/>
</dbReference>
<dbReference type="Proteomes" id="UP000701801">
    <property type="component" value="Unassembled WGS sequence"/>
</dbReference>
<keyword evidence="2" id="KW-1185">Reference proteome</keyword>
<evidence type="ECO:0000313" key="2">
    <source>
        <dbReference type="Proteomes" id="UP000701801"/>
    </source>
</evidence>